<name>A0ABT0LZ63_9RHOB</name>
<dbReference type="InterPro" id="IPR001670">
    <property type="entry name" value="ADH_Fe/GldA"/>
</dbReference>
<keyword evidence="3" id="KW-0560">Oxidoreductase</keyword>
<sequence>MTVFSFATATEIRFGRGEGPRAMPALAALGQRVLLVHGANATRADWLRDGLVRQGCDVSSFAVPGEPDLPMIEAGLHQARAKGVQAVIALGGGAVIDAGKALAALVPATRPVLEHLEVVGQGLPLDASPLPFAALPTTAGTGAEVTRNAVIAVPDAQRKVSLRDARMLPRMAIVDSALTDGCPRAVTLASGLDAITQVIEPYISTRANPLTDSLTLPRIAPALTALDRLMHGDDPAARDEMALTSLCGGLALANAGLGVVHGLAGPLGGLSNAAHGALCGVMLPHGLVANAAGASGAALDRITRVQTEIGHALGVAAPDAFRALAEWARQAGLPGLDAQGVTAARRAEAARMAATSSSMKANPVALDEDSLARIMEDAR</sequence>
<gene>
    <name evidence="7" type="ORF">M3N55_02595</name>
</gene>
<dbReference type="Pfam" id="PF25137">
    <property type="entry name" value="ADH_Fe_C"/>
    <property type="match status" value="1"/>
</dbReference>
<evidence type="ECO:0000259" key="6">
    <source>
        <dbReference type="Pfam" id="PF25137"/>
    </source>
</evidence>
<comment type="similarity">
    <text evidence="2">Belongs to the iron-containing alcohol dehydrogenase family.</text>
</comment>
<dbReference type="PANTHER" id="PTHR11496:SF102">
    <property type="entry name" value="ALCOHOL DEHYDROGENASE 4"/>
    <property type="match status" value="1"/>
</dbReference>
<comment type="cofactor">
    <cofactor evidence="1">
        <name>Fe cation</name>
        <dbReference type="ChEBI" id="CHEBI:24875"/>
    </cofactor>
</comment>
<evidence type="ECO:0000256" key="2">
    <source>
        <dbReference type="ARBA" id="ARBA00007358"/>
    </source>
</evidence>
<evidence type="ECO:0000256" key="4">
    <source>
        <dbReference type="ARBA" id="ARBA00023027"/>
    </source>
</evidence>
<evidence type="ECO:0000313" key="8">
    <source>
        <dbReference type="Proteomes" id="UP001202550"/>
    </source>
</evidence>
<dbReference type="InterPro" id="IPR039697">
    <property type="entry name" value="Alcohol_dehydrogenase_Fe"/>
</dbReference>
<dbReference type="Proteomes" id="UP001202550">
    <property type="component" value="Unassembled WGS sequence"/>
</dbReference>
<dbReference type="EMBL" id="JALZWP010000002">
    <property type="protein sequence ID" value="MCL1627608.1"/>
    <property type="molecule type" value="Genomic_DNA"/>
</dbReference>
<dbReference type="SUPFAM" id="SSF56796">
    <property type="entry name" value="Dehydroquinate synthase-like"/>
    <property type="match status" value="1"/>
</dbReference>
<feature type="domain" description="Alcohol dehydrogenase iron-type/glycerol dehydrogenase GldA" evidence="5">
    <location>
        <begin position="10"/>
        <end position="175"/>
    </location>
</feature>
<reference evidence="7 8" key="1">
    <citation type="submission" date="2022-05" db="EMBL/GenBank/DDBJ databases">
        <title>Seasonal and diel survey of microbial diversity of the Tyrrhenian coast.</title>
        <authorList>
            <person name="Gattoni G."/>
            <person name="Corral P."/>
        </authorList>
    </citation>
    <scope>NUCLEOTIDE SEQUENCE [LARGE SCALE GENOMIC DNA]</scope>
    <source>
        <strain evidence="7 8">V10</strain>
    </source>
</reference>
<dbReference type="PANTHER" id="PTHR11496">
    <property type="entry name" value="ALCOHOL DEHYDROGENASE"/>
    <property type="match status" value="1"/>
</dbReference>
<protein>
    <submittedName>
        <fullName evidence="7">Iron-containing alcohol dehydrogenase</fullName>
    </submittedName>
</protein>
<keyword evidence="4" id="KW-0520">NAD</keyword>
<evidence type="ECO:0000313" key="7">
    <source>
        <dbReference type="EMBL" id="MCL1627608.1"/>
    </source>
</evidence>
<evidence type="ECO:0000256" key="3">
    <source>
        <dbReference type="ARBA" id="ARBA00023002"/>
    </source>
</evidence>
<evidence type="ECO:0000259" key="5">
    <source>
        <dbReference type="Pfam" id="PF00465"/>
    </source>
</evidence>
<feature type="domain" description="Fe-containing alcohol dehydrogenase-like C-terminal" evidence="6">
    <location>
        <begin position="187"/>
        <end position="378"/>
    </location>
</feature>
<dbReference type="Gene3D" id="3.40.50.1970">
    <property type="match status" value="1"/>
</dbReference>
<keyword evidence="8" id="KW-1185">Reference proteome</keyword>
<dbReference type="CDD" id="cd08183">
    <property type="entry name" value="Fe-ADH-like"/>
    <property type="match status" value="1"/>
</dbReference>
<dbReference type="InterPro" id="IPR018211">
    <property type="entry name" value="ADH_Fe_CS"/>
</dbReference>
<evidence type="ECO:0000256" key="1">
    <source>
        <dbReference type="ARBA" id="ARBA00001962"/>
    </source>
</evidence>
<dbReference type="Pfam" id="PF00465">
    <property type="entry name" value="Fe-ADH"/>
    <property type="match status" value="1"/>
</dbReference>
<proteinExistence type="inferred from homology"/>
<accession>A0ABT0LZ63</accession>
<comment type="caution">
    <text evidence="7">The sequence shown here is derived from an EMBL/GenBank/DDBJ whole genome shotgun (WGS) entry which is preliminary data.</text>
</comment>
<dbReference type="InterPro" id="IPR056798">
    <property type="entry name" value="ADH_Fe_C"/>
</dbReference>
<dbReference type="Gene3D" id="1.20.1090.10">
    <property type="entry name" value="Dehydroquinate synthase-like - alpha domain"/>
    <property type="match status" value="1"/>
</dbReference>
<organism evidence="7 8">
    <name type="scientific">Roseinatronobacter domitianus</name>
    <dbReference type="NCBI Taxonomy" id="2940293"/>
    <lineage>
        <taxon>Bacteria</taxon>
        <taxon>Pseudomonadati</taxon>
        <taxon>Pseudomonadota</taxon>
        <taxon>Alphaproteobacteria</taxon>
        <taxon>Rhodobacterales</taxon>
        <taxon>Paracoccaceae</taxon>
        <taxon>Roseinatronobacter</taxon>
    </lineage>
</organism>
<dbReference type="RefSeq" id="WP_249056106.1">
    <property type="nucleotide sequence ID" value="NZ_JALZWP010000002.1"/>
</dbReference>
<dbReference type="PROSITE" id="PS00913">
    <property type="entry name" value="ADH_IRON_1"/>
    <property type="match status" value="1"/>
</dbReference>